<dbReference type="Proteomes" id="UP001283361">
    <property type="component" value="Unassembled WGS sequence"/>
</dbReference>
<dbReference type="EMBL" id="JAWDGP010002753">
    <property type="protein sequence ID" value="KAK3780224.1"/>
    <property type="molecule type" value="Genomic_DNA"/>
</dbReference>
<name>A0AAE1DRI7_9GAST</name>
<sequence>MVSRGATPLYHRIQDSNPFLDPCSERGVMETIPPPRLLAGCVVRELDLRETAGREERDVPTFPDEEPDRDSALGENDVLFIMKR</sequence>
<protein>
    <submittedName>
        <fullName evidence="2">Uncharacterized protein</fullName>
    </submittedName>
</protein>
<evidence type="ECO:0000313" key="3">
    <source>
        <dbReference type="Proteomes" id="UP001283361"/>
    </source>
</evidence>
<evidence type="ECO:0000313" key="2">
    <source>
        <dbReference type="EMBL" id="KAK3780224.1"/>
    </source>
</evidence>
<comment type="caution">
    <text evidence="2">The sequence shown here is derived from an EMBL/GenBank/DDBJ whole genome shotgun (WGS) entry which is preliminary data.</text>
</comment>
<keyword evidence="3" id="KW-1185">Reference proteome</keyword>
<gene>
    <name evidence="2" type="ORF">RRG08_032336</name>
</gene>
<accession>A0AAE1DRI7</accession>
<evidence type="ECO:0000256" key="1">
    <source>
        <dbReference type="SAM" id="MobiDB-lite"/>
    </source>
</evidence>
<organism evidence="2 3">
    <name type="scientific">Elysia crispata</name>
    <name type="common">lettuce slug</name>
    <dbReference type="NCBI Taxonomy" id="231223"/>
    <lineage>
        <taxon>Eukaryota</taxon>
        <taxon>Metazoa</taxon>
        <taxon>Spiralia</taxon>
        <taxon>Lophotrochozoa</taxon>
        <taxon>Mollusca</taxon>
        <taxon>Gastropoda</taxon>
        <taxon>Heterobranchia</taxon>
        <taxon>Euthyneura</taxon>
        <taxon>Panpulmonata</taxon>
        <taxon>Sacoglossa</taxon>
        <taxon>Placobranchoidea</taxon>
        <taxon>Plakobranchidae</taxon>
        <taxon>Elysia</taxon>
    </lineage>
</organism>
<feature type="region of interest" description="Disordered" evidence="1">
    <location>
        <begin position="52"/>
        <end position="76"/>
    </location>
</feature>
<reference evidence="2" key="1">
    <citation type="journal article" date="2023" name="G3 (Bethesda)">
        <title>A reference genome for the long-term kleptoplast-retaining sea slug Elysia crispata morphotype clarki.</title>
        <authorList>
            <person name="Eastman K.E."/>
            <person name="Pendleton A.L."/>
            <person name="Shaikh M.A."/>
            <person name="Suttiyut T."/>
            <person name="Ogas R."/>
            <person name="Tomko P."/>
            <person name="Gavelis G."/>
            <person name="Widhalm J.R."/>
            <person name="Wisecaver J.H."/>
        </authorList>
    </citation>
    <scope>NUCLEOTIDE SEQUENCE</scope>
    <source>
        <strain evidence="2">ECLA1</strain>
    </source>
</reference>
<proteinExistence type="predicted"/>
<dbReference type="AlphaFoldDB" id="A0AAE1DRI7"/>